<dbReference type="RefSeq" id="WP_250247031.1">
    <property type="nucleotide sequence ID" value="NZ_CP097749.1"/>
</dbReference>
<dbReference type="SUPFAM" id="SSF54995">
    <property type="entry name" value="Ribosomal protein S6"/>
    <property type="match status" value="1"/>
</dbReference>
<keyword evidence="6" id="KW-0699">rRNA-binding</keyword>
<protein>
    <recommendedName>
        <fullName evidence="5 6">Small ribosomal subunit protein bS6</fullName>
    </recommendedName>
</protein>
<name>A0AAE9I5W6_9ENTR</name>
<evidence type="ECO:0000256" key="6">
    <source>
        <dbReference type="HAMAP-Rule" id="MF_00360"/>
    </source>
</evidence>
<dbReference type="Proteomes" id="UP001056323">
    <property type="component" value="Chromosome"/>
</dbReference>
<dbReference type="InterPro" id="IPR020814">
    <property type="entry name" value="Ribosomal_S6_plastid/chlpt"/>
</dbReference>
<reference evidence="8" key="1">
    <citation type="submission" date="2022-05" db="EMBL/GenBank/DDBJ databases">
        <title>Impact of host demography and evolutionary history on endosymbiont molecular evolution: a test in carpenter ants (Genus Camponotus) and their Blochmannia endosymbionts.</title>
        <authorList>
            <person name="Manthey J.D."/>
            <person name="Giron J.C."/>
            <person name="Hruska J.P."/>
        </authorList>
    </citation>
    <scope>NUCLEOTIDE SEQUENCE</scope>
    <source>
        <strain evidence="8">C-049</strain>
        <strain evidence="7">C-050</strain>
    </source>
</reference>
<comment type="function">
    <text evidence="4 6">Binds together with bS18 to 16S ribosomal RNA.</text>
</comment>
<evidence type="ECO:0000313" key="7">
    <source>
        <dbReference type="EMBL" id="URJ24526.1"/>
    </source>
</evidence>
<dbReference type="InterPro" id="IPR035980">
    <property type="entry name" value="Ribosomal_bS6_sf"/>
</dbReference>
<dbReference type="GO" id="GO:0003735">
    <property type="term" value="F:structural constituent of ribosome"/>
    <property type="evidence" value="ECO:0007669"/>
    <property type="project" value="InterPro"/>
</dbReference>
<keyword evidence="10" id="KW-1185">Reference proteome</keyword>
<dbReference type="HAMAP" id="MF_00360">
    <property type="entry name" value="Ribosomal_bS6"/>
    <property type="match status" value="1"/>
</dbReference>
<accession>A0AAE9I5W6</accession>
<keyword evidence="6" id="KW-0694">RNA-binding</keyword>
<dbReference type="EMBL" id="CP097750">
    <property type="protein sequence ID" value="URJ24526.1"/>
    <property type="molecule type" value="Genomic_DNA"/>
</dbReference>
<proteinExistence type="inferred from homology"/>
<dbReference type="GO" id="GO:0006412">
    <property type="term" value="P:translation"/>
    <property type="evidence" value="ECO:0007669"/>
    <property type="project" value="UniProtKB-UniRule"/>
</dbReference>
<comment type="similarity">
    <text evidence="1 6">Belongs to the bacterial ribosomal protein bS6 family.</text>
</comment>
<dbReference type="InterPro" id="IPR000529">
    <property type="entry name" value="Ribosomal_bS6"/>
</dbReference>
<dbReference type="PANTHER" id="PTHR21011:SF1">
    <property type="entry name" value="SMALL RIBOSOMAL SUBUNIT PROTEIN BS6M"/>
    <property type="match status" value="1"/>
</dbReference>
<keyword evidence="2 6" id="KW-0689">Ribosomal protein</keyword>
<dbReference type="Gene3D" id="3.30.70.60">
    <property type="match status" value="1"/>
</dbReference>
<dbReference type="GO" id="GO:0070181">
    <property type="term" value="F:small ribosomal subunit rRNA binding"/>
    <property type="evidence" value="ECO:0007669"/>
    <property type="project" value="TreeGrafter"/>
</dbReference>
<dbReference type="Pfam" id="PF01250">
    <property type="entry name" value="Ribosomal_S6"/>
    <property type="match status" value="1"/>
</dbReference>
<evidence type="ECO:0000313" key="8">
    <source>
        <dbReference type="EMBL" id="URJ27329.1"/>
    </source>
</evidence>
<dbReference type="EMBL" id="CP097751">
    <property type="protein sequence ID" value="URJ27329.1"/>
    <property type="molecule type" value="Genomic_DNA"/>
</dbReference>
<dbReference type="PANTHER" id="PTHR21011">
    <property type="entry name" value="MITOCHONDRIAL 28S RIBOSOMAL PROTEIN S6"/>
    <property type="match status" value="1"/>
</dbReference>
<dbReference type="InterPro" id="IPR014717">
    <property type="entry name" value="Transl_elong_EF1B/ribsomal_bS6"/>
</dbReference>
<organism evidence="8 9">
    <name type="scientific">Candidatus Blochmanniella camponoti</name>
    <dbReference type="NCBI Taxonomy" id="108080"/>
    <lineage>
        <taxon>Bacteria</taxon>
        <taxon>Pseudomonadati</taxon>
        <taxon>Pseudomonadota</taxon>
        <taxon>Gammaproteobacteria</taxon>
        <taxon>Enterobacterales</taxon>
        <taxon>Enterobacteriaceae</taxon>
        <taxon>ant endosymbionts</taxon>
        <taxon>Candidatus Blochmanniella</taxon>
    </lineage>
</organism>
<dbReference type="AlphaFoldDB" id="A0AAE9I5W6"/>
<evidence type="ECO:0000256" key="2">
    <source>
        <dbReference type="ARBA" id="ARBA00022980"/>
    </source>
</evidence>
<evidence type="ECO:0000256" key="1">
    <source>
        <dbReference type="ARBA" id="ARBA00009512"/>
    </source>
</evidence>
<dbReference type="NCBIfam" id="TIGR00166">
    <property type="entry name" value="S6"/>
    <property type="match status" value="1"/>
</dbReference>
<gene>
    <name evidence="6 8" type="primary">rpsF</name>
    <name evidence="8" type="ORF">M9394_02020</name>
    <name evidence="7" type="ORF">M9404_00070</name>
</gene>
<evidence type="ECO:0000313" key="9">
    <source>
        <dbReference type="Proteomes" id="UP001056323"/>
    </source>
</evidence>
<evidence type="ECO:0000313" key="10">
    <source>
        <dbReference type="Proteomes" id="UP001056483"/>
    </source>
</evidence>
<dbReference type="KEGG" id="bhb:M9394_02020"/>
<sequence length="117" mass="13997">MRYYEIVLMVHPDFSEQISSIINRYTTIVTNAQGKVHRIENWGRRQLAYPVNKLYKAYYVLLNIEVSQDTVKELNDDFHFNKNIIRSMIVRTKYAVVEPSPMMKKREEKQEHYAPNT</sequence>
<dbReference type="CDD" id="cd00473">
    <property type="entry name" value="bS6"/>
    <property type="match status" value="1"/>
</dbReference>
<dbReference type="Proteomes" id="UP001056483">
    <property type="component" value="Chromosome"/>
</dbReference>
<evidence type="ECO:0000256" key="5">
    <source>
        <dbReference type="ARBA" id="ARBA00035294"/>
    </source>
</evidence>
<evidence type="ECO:0000256" key="3">
    <source>
        <dbReference type="ARBA" id="ARBA00023274"/>
    </source>
</evidence>
<keyword evidence="3 6" id="KW-0687">Ribonucleoprotein</keyword>
<evidence type="ECO:0000256" key="4">
    <source>
        <dbReference type="ARBA" id="ARBA00035104"/>
    </source>
</evidence>
<dbReference type="GO" id="GO:0022627">
    <property type="term" value="C:cytosolic small ribosomal subunit"/>
    <property type="evidence" value="ECO:0007669"/>
    <property type="project" value="TreeGrafter"/>
</dbReference>